<dbReference type="EMBL" id="ADLE01000006">
    <property type="protein sequence ID" value="EJZ65377.1"/>
    <property type="molecule type" value="Genomic_DNA"/>
</dbReference>
<evidence type="ECO:0000313" key="3">
    <source>
        <dbReference type="Proteomes" id="UP000006044"/>
    </source>
</evidence>
<reference evidence="2 3" key="1">
    <citation type="submission" date="2012-08" db="EMBL/GenBank/DDBJ databases">
        <title>The Genome Sequence of Barnesiella intestinihominis YIT 11860.</title>
        <authorList>
            <consortium name="The Broad Institute Genome Sequencing Platform"/>
            <person name="Earl A."/>
            <person name="Ward D."/>
            <person name="Feldgarden M."/>
            <person name="Gevers D."/>
            <person name="Morotomi M."/>
            <person name="Walker B."/>
            <person name="Young S.K."/>
            <person name="Zeng Q."/>
            <person name="Gargeya S."/>
            <person name="Fitzgerald M."/>
            <person name="Haas B."/>
            <person name="Abouelleil A."/>
            <person name="Alvarado L."/>
            <person name="Arachchi H.M."/>
            <person name="Berlin A.M."/>
            <person name="Chapman S.B."/>
            <person name="Goldberg J."/>
            <person name="Griggs A."/>
            <person name="Gujja S."/>
            <person name="Hansen M."/>
            <person name="Howarth C."/>
            <person name="Imamovic A."/>
            <person name="Larimer J."/>
            <person name="McCowen C."/>
            <person name="Montmayeur A."/>
            <person name="Murphy C."/>
            <person name="Neiman D."/>
            <person name="Pearson M."/>
            <person name="Priest M."/>
            <person name="Roberts A."/>
            <person name="Saif S."/>
            <person name="Shea T."/>
            <person name="Sisk P."/>
            <person name="Sykes S."/>
            <person name="Wortman J."/>
            <person name="Nusbaum C."/>
            <person name="Birren B."/>
        </authorList>
    </citation>
    <scope>NUCLEOTIDE SEQUENCE [LARGE SCALE GENOMIC DNA]</scope>
    <source>
        <strain evidence="2 3">YIT 11860</strain>
    </source>
</reference>
<dbReference type="RefSeq" id="WP_008861252.1">
    <property type="nucleotide sequence ID" value="NZ_JH815203.1"/>
</dbReference>
<organism evidence="2 3">
    <name type="scientific">Barnesiella intestinihominis YIT 11860</name>
    <dbReference type="NCBI Taxonomy" id="742726"/>
    <lineage>
        <taxon>Bacteria</taxon>
        <taxon>Pseudomonadati</taxon>
        <taxon>Bacteroidota</taxon>
        <taxon>Bacteroidia</taxon>
        <taxon>Bacteroidales</taxon>
        <taxon>Barnesiellaceae</taxon>
        <taxon>Barnesiella</taxon>
    </lineage>
</organism>
<dbReference type="eggNOG" id="COG3209">
    <property type="taxonomic scope" value="Bacteria"/>
</dbReference>
<gene>
    <name evidence="2" type="ORF">HMPREF9448_00758</name>
</gene>
<keyword evidence="3" id="KW-1185">Reference proteome</keyword>
<dbReference type="PANTHER" id="PTHR32305">
    <property type="match status" value="1"/>
</dbReference>
<dbReference type="Pfam" id="PF20041">
    <property type="entry name" value="DUF6443"/>
    <property type="match status" value="1"/>
</dbReference>
<comment type="caution">
    <text evidence="2">The sequence shown here is derived from an EMBL/GenBank/DDBJ whole genome shotgun (WGS) entry which is preliminary data.</text>
</comment>
<dbReference type="PANTHER" id="PTHR32305:SF15">
    <property type="entry name" value="PROTEIN RHSA-RELATED"/>
    <property type="match status" value="1"/>
</dbReference>
<dbReference type="Gene3D" id="2.180.10.10">
    <property type="entry name" value="RHS repeat-associated core"/>
    <property type="match status" value="1"/>
</dbReference>
<dbReference type="InterPro" id="IPR050708">
    <property type="entry name" value="T6SS_VgrG/RHS"/>
</dbReference>
<dbReference type="GeneID" id="77848079"/>
<dbReference type="InterPro" id="IPR022385">
    <property type="entry name" value="Rhs_assc_core"/>
</dbReference>
<dbReference type="Proteomes" id="UP000006044">
    <property type="component" value="Unassembled WGS sequence"/>
</dbReference>
<dbReference type="STRING" id="742726.HMPREF9448_00758"/>
<protein>
    <submittedName>
        <fullName evidence="2">RHS repeat-associated core domain-containing protein</fullName>
    </submittedName>
</protein>
<dbReference type="NCBIfam" id="TIGR03696">
    <property type="entry name" value="Rhs_assc_core"/>
    <property type="match status" value="1"/>
</dbReference>
<feature type="domain" description="DUF6443" evidence="1">
    <location>
        <begin position="58"/>
        <end position="175"/>
    </location>
</feature>
<proteinExistence type="predicted"/>
<evidence type="ECO:0000313" key="2">
    <source>
        <dbReference type="EMBL" id="EJZ65377.1"/>
    </source>
</evidence>
<dbReference type="PATRIC" id="fig|742726.3.peg.807"/>
<evidence type="ECO:0000259" key="1">
    <source>
        <dbReference type="Pfam" id="PF20041"/>
    </source>
</evidence>
<dbReference type="AlphaFoldDB" id="K0X1H7"/>
<dbReference type="InterPro" id="IPR045619">
    <property type="entry name" value="DUF6443"/>
</dbReference>
<sequence length="1151" mass="131539">MKRPLRFSMSLSILFLSPMSAIVSVAVDIPLSLSSEKNYIVEVVLPGGSTSANIEDGRITAEGASQALATVVYYDGLGRPEQTARVGFTATGADLLSTVGYDEAGREYRQGLPTPVSGNNGCYVNPSTYGQTAQSYYGDTYLYRETLYENSPLSRTVGVKNPGAVWNAHPKTVAYRCNTAGEVVLFRISSDGVQRVGRYTPGALYVTRETDEDGIWQESFTDKSGRVVMTRQGNGYDTYYIYDDHGRLCYVLPPMAVDGMYNTGNYPDSHTLLQQYAYLYKYDDRGNCIGKRLPGCKSIQMIYDRANRLVMSQDGNQQIGSLWTITKYDALSRVLYTYETDPLQSPPDLYRYCRERRFVEERADSYTAWPGMGYTLRILLPAANDYRLLTVNYYDDYSFLYIEGTAASQLAYRSKEGYGAAYSSAKGLLTGTQVFDLTDRSKYAITVYYYDEYGNPVQTRTRHVSGDYEMTYAQCDLSGNILESYTEHLDSRGRLSVSESVENTYDRSGRLTRTDYTVNDSLSTDWRYEYDELGRISGKSIDGGLTHAKYRYNLQGWITRIEDVDFVQNLYYESLMGNYGKVRYNGNISAMNWTYRTDTDTIVNGYRFTYDAHDRLASAYSVTGSDFSSGRYHVEYEYDKHGNMVNLYRNGGRGGMIDEMNWSYEGNRVVEITDMMGEQGRYDMKEYRDYNYNGLDYFYDPNGNMTADLDRDIVAIRYNLLNQPDTVQFRNGSAIVNYYTADGKRTGSKYLTPLTTVVIPAGQTFGSTSGTAAMSSHVTARRGSLEYAGADFESDTLIRIHNGDGYLDCSEQDFRYFVRDYQGNIRTVYGSALKNLKFIEIDKPPRHLATVPFDWFDRGDMQYIELQKTVTYQRMQYYPFGLPYEAHYQPEEQPYKYGGKEFIELHGYDSYDFDARMYYPALCRFTTMDPLCEKYYSISPYAYCNNNPVKYVDPDGRKVEADKLSQKNISNTLTKQEVKFLRFDKSGVLDIRRLNKSKSFSENMTALKALANSEVVYSFQVKDKDHAGFAYYDNSSTGGNFYRGTTEMPNTESNPSPDNKVYVLVGKNLNEKQQVMTTAHEAFGHAYFYEVYRNVVKASHTYKPEVRVIWDEELHMNIFEITKVPTNLILENQIKTVVKQAENNYEEKKNP</sequence>
<accession>K0X1H7</accession>
<name>K0X1H7_9BACT</name>
<dbReference type="HOGENOM" id="CLU_004466_0_0_10"/>